<keyword evidence="2" id="KW-0238">DNA-binding</keyword>
<sequence>MRGAESVAKGLGYRILVHYFYADQPWDEQIKRILSDACGVILLGTDITEPQRDAFFEFYHLGNVPLVIIDNFLFSAYVDCVGNDNTYGVKAAISYLIKCGHRSIGYLRSKQRIVNFDDRELGIKLSMEEHSSLGLAPLQVLDVDISPDKAREDIFAWLAAGNVPAGAYFCENDVLAAAFIRALKEKGFRVPEDVSVMGFDDVQICEMIEPPITTMHAFKERLGKIAVELLNTRIDAGDTLLTSRESGLMKVALSLQLKERMSVRCID</sequence>
<dbReference type="AlphaFoldDB" id="A0A645CAQ0"/>
<dbReference type="Pfam" id="PF13377">
    <property type="entry name" value="Peripla_BP_3"/>
    <property type="match status" value="1"/>
</dbReference>
<dbReference type="InterPro" id="IPR046335">
    <property type="entry name" value="LacI/GalR-like_sensor"/>
</dbReference>
<feature type="domain" description="Transcriptional regulator LacI/GalR-like sensor" evidence="4">
    <location>
        <begin position="94"/>
        <end position="236"/>
    </location>
</feature>
<comment type="caution">
    <text evidence="5">The sequence shown here is derived from an EMBL/GenBank/DDBJ whole genome shotgun (WGS) entry which is preliminary data.</text>
</comment>
<dbReference type="Gene3D" id="3.40.50.2300">
    <property type="match status" value="2"/>
</dbReference>
<evidence type="ECO:0000313" key="5">
    <source>
        <dbReference type="EMBL" id="MPM73994.1"/>
    </source>
</evidence>
<gene>
    <name evidence="5" type="primary">purR_52</name>
    <name evidence="5" type="ORF">SDC9_120979</name>
</gene>
<dbReference type="PANTHER" id="PTHR30146">
    <property type="entry name" value="LACI-RELATED TRANSCRIPTIONAL REPRESSOR"/>
    <property type="match status" value="1"/>
</dbReference>
<organism evidence="5">
    <name type="scientific">bioreactor metagenome</name>
    <dbReference type="NCBI Taxonomy" id="1076179"/>
    <lineage>
        <taxon>unclassified sequences</taxon>
        <taxon>metagenomes</taxon>
        <taxon>ecological metagenomes</taxon>
    </lineage>
</organism>
<evidence type="ECO:0000256" key="2">
    <source>
        <dbReference type="ARBA" id="ARBA00023125"/>
    </source>
</evidence>
<dbReference type="PANTHER" id="PTHR30146:SF109">
    <property type="entry name" value="HTH-TYPE TRANSCRIPTIONAL REGULATOR GALS"/>
    <property type="match status" value="1"/>
</dbReference>
<dbReference type="GO" id="GO:0000976">
    <property type="term" value="F:transcription cis-regulatory region binding"/>
    <property type="evidence" value="ECO:0007669"/>
    <property type="project" value="TreeGrafter"/>
</dbReference>
<name>A0A645CAQ0_9ZZZZ</name>
<evidence type="ECO:0000256" key="1">
    <source>
        <dbReference type="ARBA" id="ARBA00023015"/>
    </source>
</evidence>
<keyword evidence="3" id="KW-0804">Transcription</keyword>
<keyword evidence="1" id="KW-0805">Transcription regulation</keyword>
<evidence type="ECO:0000256" key="3">
    <source>
        <dbReference type="ARBA" id="ARBA00023163"/>
    </source>
</evidence>
<evidence type="ECO:0000259" key="4">
    <source>
        <dbReference type="Pfam" id="PF13377"/>
    </source>
</evidence>
<accession>A0A645CAQ0</accession>
<dbReference type="SUPFAM" id="SSF53822">
    <property type="entry name" value="Periplasmic binding protein-like I"/>
    <property type="match status" value="1"/>
</dbReference>
<reference evidence="5" key="1">
    <citation type="submission" date="2019-08" db="EMBL/GenBank/DDBJ databases">
        <authorList>
            <person name="Kucharzyk K."/>
            <person name="Murdoch R.W."/>
            <person name="Higgins S."/>
            <person name="Loffler F."/>
        </authorList>
    </citation>
    <scope>NUCLEOTIDE SEQUENCE</scope>
</reference>
<proteinExistence type="predicted"/>
<dbReference type="EMBL" id="VSSQ01025690">
    <property type="protein sequence ID" value="MPM73994.1"/>
    <property type="molecule type" value="Genomic_DNA"/>
</dbReference>
<protein>
    <submittedName>
        <fullName evidence="5">HTH-type transcriptional repressor PurR</fullName>
    </submittedName>
</protein>
<dbReference type="InterPro" id="IPR028082">
    <property type="entry name" value="Peripla_BP_I"/>
</dbReference>
<dbReference type="GO" id="GO:0003700">
    <property type="term" value="F:DNA-binding transcription factor activity"/>
    <property type="evidence" value="ECO:0007669"/>
    <property type="project" value="TreeGrafter"/>
</dbReference>